<evidence type="ECO:0000259" key="1">
    <source>
        <dbReference type="Pfam" id="PF00485"/>
    </source>
</evidence>
<dbReference type="SUPFAM" id="SSF55186">
    <property type="entry name" value="ThrRS/AlaRS common domain"/>
    <property type="match status" value="1"/>
</dbReference>
<evidence type="ECO:0000313" key="2">
    <source>
        <dbReference type="EMBL" id="SJZ34722.1"/>
    </source>
</evidence>
<dbReference type="InterPro" id="IPR018163">
    <property type="entry name" value="Thr/Ala-tRNA-synth_IIc_edit"/>
</dbReference>
<protein>
    <submittedName>
        <fullName evidence="2">Uridine kinase</fullName>
    </submittedName>
</protein>
<keyword evidence="2" id="KW-0418">Kinase</keyword>
<dbReference type="SUPFAM" id="SSF52540">
    <property type="entry name" value="P-loop containing nucleoside triphosphate hydrolases"/>
    <property type="match status" value="1"/>
</dbReference>
<reference evidence="2 3" key="1">
    <citation type="submission" date="2017-02" db="EMBL/GenBank/DDBJ databases">
        <authorList>
            <person name="Peterson S.W."/>
        </authorList>
    </citation>
    <scope>NUCLEOTIDE SEQUENCE [LARGE SCALE GENOMIC DNA]</scope>
    <source>
        <strain evidence="2 3">ATCC 700028</strain>
    </source>
</reference>
<dbReference type="PRINTS" id="PR00988">
    <property type="entry name" value="URIDINKINASE"/>
</dbReference>
<organism evidence="2 3">
    <name type="scientific">Cetobacterium ceti</name>
    <dbReference type="NCBI Taxonomy" id="180163"/>
    <lineage>
        <taxon>Bacteria</taxon>
        <taxon>Fusobacteriati</taxon>
        <taxon>Fusobacteriota</taxon>
        <taxon>Fusobacteriia</taxon>
        <taxon>Fusobacteriales</taxon>
        <taxon>Fusobacteriaceae</taxon>
        <taxon>Cetobacterium</taxon>
    </lineage>
</organism>
<accession>A0A1T4JWU1</accession>
<gene>
    <name evidence="2" type="ORF">SAMN02745174_00152</name>
</gene>
<keyword evidence="3" id="KW-1185">Reference proteome</keyword>
<name>A0A1T4JWU1_9FUSO</name>
<proteinExistence type="predicted"/>
<dbReference type="AlphaFoldDB" id="A0A1T4JWU1"/>
<dbReference type="GO" id="GO:0016301">
    <property type="term" value="F:kinase activity"/>
    <property type="evidence" value="ECO:0007669"/>
    <property type="project" value="UniProtKB-KW"/>
</dbReference>
<dbReference type="Gene3D" id="3.30.980.10">
    <property type="entry name" value="Threonyl-trna Synthetase, Chain A, domain 2"/>
    <property type="match status" value="1"/>
</dbReference>
<evidence type="ECO:0000313" key="3">
    <source>
        <dbReference type="Proteomes" id="UP000191153"/>
    </source>
</evidence>
<dbReference type="InterPro" id="IPR006083">
    <property type="entry name" value="PRK/URK"/>
</dbReference>
<dbReference type="Proteomes" id="UP000191153">
    <property type="component" value="Unassembled WGS sequence"/>
</dbReference>
<dbReference type="InterPro" id="IPR027417">
    <property type="entry name" value="P-loop_NTPase"/>
</dbReference>
<feature type="domain" description="Phosphoribulokinase/uridine kinase" evidence="1">
    <location>
        <begin position="224"/>
        <end position="421"/>
    </location>
</feature>
<sequence>MKNFNERKYYETLKFILFKSVNELYPKLEIRIENSLNNGVYCRVLTEDNITEDKINKIKKKMDELIKKDLEIKLICDNIEKIKKKINMISREDVKRLVENIGLISIKEYEMEGYRDYFYEELYSRTGYIYLYDLYLYGEGFILKFPKNNNPKKLPEYVDYKKLGEVFKESALWHSILDVSCVGCLNEKNLEEKMPELIRINEILHNSKLNKIAKEIIKNKKIKIVTIAGPSSSGKTTFTKKLRLHLMSEQLNPLVISLDDYYVGRDNLPLDENGEKDYESIDALDIKLLNENLEKLLRGETVEIPKYDFKSGKRCKEGKIVKLMDRGIILIEGIHGLNDKLLKNIQKENKYKIYISCLTQLNIDSRNRIYTSDVRKIRRIVRDMLGRGTSGEETLEMWEKVRAGEEKNIFPYQENADAIYDSSLVYELGVLKILGEKELIKVKPQSKFYEEAKRLLKFLDYFLPVESSEVPDDSILKEFIGGSFFYKY</sequence>
<dbReference type="RefSeq" id="WP_078692700.1">
    <property type="nucleotide sequence ID" value="NZ_FUWX01000004.1"/>
</dbReference>
<dbReference type="CDD" id="cd02028">
    <property type="entry name" value="UMPK_like"/>
    <property type="match status" value="1"/>
</dbReference>
<dbReference type="OrthoDB" id="9764644at2"/>
<dbReference type="Gene3D" id="3.40.50.300">
    <property type="entry name" value="P-loop containing nucleotide triphosphate hydrolases"/>
    <property type="match status" value="1"/>
</dbReference>
<dbReference type="PANTHER" id="PTHR10285">
    <property type="entry name" value="URIDINE KINASE"/>
    <property type="match status" value="1"/>
</dbReference>
<dbReference type="Pfam" id="PF00485">
    <property type="entry name" value="PRK"/>
    <property type="match status" value="1"/>
</dbReference>
<dbReference type="GO" id="GO:0005524">
    <property type="term" value="F:ATP binding"/>
    <property type="evidence" value="ECO:0007669"/>
    <property type="project" value="InterPro"/>
</dbReference>
<dbReference type="EMBL" id="FUWX01000004">
    <property type="protein sequence ID" value="SJZ34722.1"/>
    <property type="molecule type" value="Genomic_DNA"/>
</dbReference>
<dbReference type="STRING" id="180163.SAMN02745174_00152"/>
<keyword evidence="2" id="KW-0808">Transferase</keyword>